<name>A0A1F5F6E8_9BACT</name>
<accession>A0A1F5F6E8</accession>
<dbReference type="Pfam" id="PF13671">
    <property type="entry name" value="AAA_33"/>
    <property type="match status" value="1"/>
</dbReference>
<dbReference type="Gene3D" id="3.40.50.300">
    <property type="entry name" value="P-loop containing nucleotide triphosphate hydrolases"/>
    <property type="match status" value="1"/>
</dbReference>
<evidence type="ECO:0000313" key="2">
    <source>
        <dbReference type="Proteomes" id="UP000176191"/>
    </source>
</evidence>
<evidence type="ECO:0000313" key="1">
    <source>
        <dbReference type="EMBL" id="OGD75235.1"/>
    </source>
</evidence>
<comment type="caution">
    <text evidence="1">The sequence shown here is derived from an EMBL/GenBank/DDBJ whole genome shotgun (WGS) entry which is preliminary data.</text>
</comment>
<reference evidence="1 2" key="1">
    <citation type="journal article" date="2016" name="Nat. Commun.">
        <title>Thousands of microbial genomes shed light on interconnected biogeochemical processes in an aquifer system.</title>
        <authorList>
            <person name="Anantharaman K."/>
            <person name="Brown C.T."/>
            <person name="Hug L.A."/>
            <person name="Sharon I."/>
            <person name="Castelle C.J."/>
            <person name="Probst A.J."/>
            <person name="Thomas B.C."/>
            <person name="Singh A."/>
            <person name="Wilkins M.J."/>
            <person name="Karaoz U."/>
            <person name="Brodie E.L."/>
            <person name="Williams K.H."/>
            <person name="Hubbard S.S."/>
            <person name="Banfield J.F."/>
        </authorList>
    </citation>
    <scope>NUCLEOTIDE SEQUENCE [LARGE SCALE GENOMIC DNA]</scope>
</reference>
<dbReference type="SUPFAM" id="SSF52540">
    <property type="entry name" value="P-loop containing nucleoside triphosphate hydrolases"/>
    <property type="match status" value="1"/>
</dbReference>
<evidence type="ECO:0008006" key="3">
    <source>
        <dbReference type="Google" id="ProtNLM"/>
    </source>
</evidence>
<proteinExistence type="predicted"/>
<dbReference type="AlphaFoldDB" id="A0A1F5F6E8"/>
<organism evidence="1 2">
    <name type="scientific">Candidatus Collierbacteria bacterium RIFOXYA2_FULL_46_10</name>
    <dbReference type="NCBI Taxonomy" id="1817726"/>
    <lineage>
        <taxon>Bacteria</taxon>
        <taxon>Candidatus Collieribacteriota</taxon>
    </lineage>
</organism>
<dbReference type="EMBL" id="MFAK01000012">
    <property type="protein sequence ID" value="OGD75235.1"/>
    <property type="molecule type" value="Genomic_DNA"/>
</dbReference>
<protein>
    <recommendedName>
        <fullName evidence="3">AAA+ ATPase domain-containing protein</fullName>
    </recommendedName>
</protein>
<gene>
    <name evidence="1" type="ORF">A2228_02370</name>
</gene>
<sequence>MIYVLFGPPGIGKTYIGNLLSKEKKWSFFDADTIYSSDDALRYLLKEGKYDQGARDRFVEKLMMTVQNLLGQSRGKDLVVAEAFTKEKNRKEFLKYFDNQVTYIMVHASRNLALQRMKARLLKEDHVVDKNVFDFVWDEFETPKIPYKLLENYNRSDKEILKEFNGLIQ</sequence>
<dbReference type="Proteomes" id="UP000176191">
    <property type="component" value="Unassembled WGS sequence"/>
</dbReference>
<dbReference type="InterPro" id="IPR027417">
    <property type="entry name" value="P-loop_NTPase"/>
</dbReference>